<gene>
    <name evidence="1" type="ORF">GCM10022247_54410</name>
</gene>
<evidence type="ECO:0000313" key="2">
    <source>
        <dbReference type="Proteomes" id="UP001501747"/>
    </source>
</evidence>
<accession>A0ABP7T9Y3</accession>
<reference evidence="2" key="1">
    <citation type="journal article" date="2019" name="Int. J. Syst. Evol. Microbiol.">
        <title>The Global Catalogue of Microorganisms (GCM) 10K type strain sequencing project: providing services to taxonomists for standard genome sequencing and annotation.</title>
        <authorList>
            <consortium name="The Broad Institute Genomics Platform"/>
            <consortium name="The Broad Institute Genome Sequencing Center for Infectious Disease"/>
            <person name="Wu L."/>
            <person name="Ma J."/>
        </authorList>
    </citation>
    <scope>NUCLEOTIDE SEQUENCE [LARGE SCALE GENOMIC DNA]</scope>
    <source>
        <strain evidence="2">JCM 17342</strain>
    </source>
</reference>
<dbReference type="RefSeq" id="WP_344880466.1">
    <property type="nucleotide sequence ID" value="NZ_BAABAL010000018.1"/>
</dbReference>
<dbReference type="EMBL" id="BAABAL010000018">
    <property type="protein sequence ID" value="GAA4023214.1"/>
    <property type="molecule type" value="Genomic_DNA"/>
</dbReference>
<keyword evidence="2" id="KW-1185">Reference proteome</keyword>
<sequence>MLHAAKDDLDNARQAAEVALQKAVRRWIAHLGIDATTSSPQQPASADTHVPCGSAADSRAAAWAAITAGGGGLRPTVSGSYEDSDTIDHLPDVEFWVGSAASQSTG</sequence>
<dbReference type="Proteomes" id="UP001501747">
    <property type="component" value="Unassembled WGS sequence"/>
</dbReference>
<proteinExistence type="predicted"/>
<evidence type="ECO:0000313" key="1">
    <source>
        <dbReference type="EMBL" id="GAA4023214.1"/>
    </source>
</evidence>
<organism evidence="1 2">
    <name type="scientific">Allokutzneria multivorans</name>
    <dbReference type="NCBI Taxonomy" id="1142134"/>
    <lineage>
        <taxon>Bacteria</taxon>
        <taxon>Bacillati</taxon>
        <taxon>Actinomycetota</taxon>
        <taxon>Actinomycetes</taxon>
        <taxon>Pseudonocardiales</taxon>
        <taxon>Pseudonocardiaceae</taxon>
        <taxon>Allokutzneria</taxon>
    </lineage>
</organism>
<comment type="caution">
    <text evidence="1">The sequence shown here is derived from an EMBL/GenBank/DDBJ whole genome shotgun (WGS) entry which is preliminary data.</text>
</comment>
<name>A0ABP7T9Y3_9PSEU</name>
<protein>
    <submittedName>
        <fullName evidence="1">Uncharacterized protein</fullName>
    </submittedName>
</protein>